<name>F4GM27_PARC1</name>
<keyword evidence="10 15" id="KW-0660">Purine salvage</keyword>
<dbReference type="GO" id="GO:0005829">
    <property type="term" value="C:cytosol"/>
    <property type="evidence" value="ECO:0007669"/>
    <property type="project" value="TreeGrafter"/>
</dbReference>
<dbReference type="RefSeq" id="WP_013739897.1">
    <property type="nucleotide sequence ID" value="NC_015436.1"/>
</dbReference>
<dbReference type="GO" id="GO:0046100">
    <property type="term" value="P:hypoxanthine metabolic process"/>
    <property type="evidence" value="ECO:0007669"/>
    <property type="project" value="TreeGrafter"/>
</dbReference>
<dbReference type="CDD" id="cd06223">
    <property type="entry name" value="PRTases_typeI"/>
    <property type="match status" value="1"/>
</dbReference>
<dbReference type="Pfam" id="PF00156">
    <property type="entry name" value="Pribosyltran"/>
    <property type="match status" value="1"/>
</dbReference>
<dbReference type="HOGENOM" id="CLU_073615_0_1_12"/>
<dbReference type="InterPro" id="IPR029057">
    <property type="entry name" value="PRTase-like"/>
</dbReference>
<keyword evidence="8 15" id="KW-0808">Transferase</keyword>
<evidence type="ECO:0000256" key="7">
    <source>
        <dbReference type="ARBA" id="ARBA00022676"/>
    </source>
</evidence>
<proteinExistence type="inferred from homology"/>
<dbReference type="PANTHER" id="PTHR43340">
    <property type="entry name" value="HYPOXANTHINE-GUANINE PHOSPHORIBOSYLTRANSFERASE"/>
    <property type="match status" value="1"/>
</dbReference>
<dbReference type="NCBIfam" id="TIGR01203">
    <property type="entry name" value="HGPRTase"/>
    <property type="match status" value="1"/>
</dbReference>
<evidence type="ECO:0000256" key="4">
    <source>
        <dbReference type="ARBA" id="ARBA00008391"/>
    </source>
</evidence>
<dbReference type="EC" id="2.4.2.8" evidence="5 15"/>
<reference evidence="18" key="1">
    <citation type="submission" date="2011-04" db="EMBL/GenBank/DDBJ databases">
        <title>The complete genome of Spirochaeta coccoides DSM 17374.</title>
        <authorList>
            <person name="Lucas S."/>
            <person name="Copeland A."/>
            <person name="Lapidus A."/>
            <person name="Bruce D."/>
            <person name="Goodwin L."/>
            <person name="Pitluck S."/>
            <person name="Peters L."/>
            <person name="Kyrpides N."/>
            <person name="Mavromatis K."/>
            <person name="Pagani I."/>
            <person name="Ivanova N."/>
            <person name="Ovchinnikova G."/>
            <person name="Lu M."/>
            <person name="Detter J.C."/>
            <person name="Tapia R."/>
            <person name="Han C."/>
            <person name="Land M."/>
            <person name="Hauser L."/>
            <person name="Markowitz V."/>
            <person name="Cheng J.-F."/>
            <person name="Hugenholtz P."/>
            <person name="Woyke T."/>
            <person name="Wu D."/>
            <person name="Spring S."/>
            <person name="Schroeder M."/>
            <person name="Brambilla E."/>
            <person name="Klenk H.-P."/>
            <person name="Eisen J.A."/>
        </authorList>
    </citation>
    <scope>NUCLEOTIDE SEQUENCE [LARGE SCALE GENOMIC DNA]</scope>
    <source>
        <strain evidence="18">ATCC BAA-1237 / DSM 17374 / SPN1</strain>
    </source>
</reference>
<feature type="domain" description="Phosphoribosyltransferase" evidence="16">
    <location>
        <begin position="61"/>
        <end position="208"/>
    </location>
</feature>
<dbReference type="KEGG" id="scc:Spico_1294"/>
<dbReference type="FunFam" id="3.40.50.2020:FF:000006">
    <property type="entry name" value="Hypoxanthine phosphoribosyltransferase"/>
    <property type="match status" value="1"/>
</dbReference>
<dbReference type="GO" id="GO:0032263">
    <property type="term" value="P:GMP salvage"/>
    <property type="evidence" value="ECO:0007669"/>
    <property type="project" value="TreeGrafter"/>
</dbReference>
<accession>F4GM27</accession>
<reference evidence="17 18" key="2">
    <citation type="journal article" date="2012" name="Stand. Genomic Sci.">
        <title>Complete genome sequence of the termite hindgut bacterium Spirochaeta coccoides type strain (SPN1(T)), reclassification in the genus Sphaerochaeta as Sphaerochaeta coccoides comb. nov. and emendations of the family Spirochaetaceae and the genus Sphaerochaeta.</title>
        <authorList>
            <person name="Abt B."/>
            <person name="Han C."/>
            <person name="Scheuner C."/>
            <person name="Lu M."/>
            <person name="Lapidus A."/>
            <person name="Nolan M."/>
            <person name="Lucas S."/>
            <person name="Hammon N."/>
            <person name="Deshpande S."/>
            <person name="Cheng J.F."/>
            <person name="Tapia R."/>
            <person name="Goodwin L.A."/>
            <person name="Pitluck S."/>
            <person name="Liolios K."/>
            <person name="Pagani I."/>
            <person name="Ivanova N."/>
            <person name="Mavromatis K."/>
            <person name="Mikhailova N."/>
            <person name="Huntemann M."/>
            <person name="Pati A."/>
            <person name="Chen A."/>
            <person name="Palaniappan K."/>
            <person name="Land M."/>
            <person name="Hauser L."/>
            <person name="Brambilla E.M."/>
            <person name="Rohde M."/>
            <person name="Spring S."/>
            <person name="Gronow S."/>
            <person name="Goker M."/>
            <person name="Woyke T."/>
            <person name="Bristow J."/>
            <person name="Eisen J.A."/>
            <person name="Markowitz V."/>
            <person name="Hugenholtz P."/>
            <person name="Kyrpides N.C."/>
            <person name="Klenk H.P."/>
            <person name="Detter J.C."/>
        </authorList>
    </citation>
    <scope>NUCLEOTIDE SEQUENCE [LARGE SCALE GENOMIC DNA]</scope>
    <source>
        <strain evidence="18">ATCC BAA-1237 / DSM 17374 / SPN1</strain>
    </source>
</reference>
<evidence type="ECO:0000256" key="5">
    <source>
        <dbReference type="ARBA" id="ARBA00011895"/>
    </source>
</evidence>
<keyword evidence="7 15" id="KW-0328">Glycosyltransferase</keyword>
<comment type="similarity">
    <text evidence="4 15">Belongs to the purine/pyrimidine phosphoribosyltransferase family.</text>
</comment>
<dbReference type="UniPathway" id="UPA00591">
    <property type="reaction ID" value="UER00648"/>
</dbReference>
<keyword evidence="11 15" id="KW-0547">Nucleotide-binding</keyword>
<dbReference type="InterPro" id="IPR000836">
    <property type="entry name" value="PRTase_dom"/>
</dbReference>
<comment type="subcellular location">
    <subcellularLocation>
        <location evidence="2 15">Cytoplasm</location>
    </subcellularLocation>
</comment>
<evidence type="ECO:0000256" key="9">
    <source>
        <dbReference type="ARBA" id="ARBA00022723"/>
    </source>
</evidence>
<evidence type="ECO:0000256" key="10">
    <source>
        <dbReference type="ARBA" id="ARBA00022726"/>
    </source>
</evidence>
<dbReference type="GO" id="GO:0004422">
    <property type="term" value="F:hypoxanthine phosphoribosyltransferase activity"/>
    <property type="evidence" value="ECO:0007669"/>
    <property type="project" value="InterPro"/>
</dbReference>
<gene>
    <name evidence="17" type="ordered locus">Spico_1294</name>
</gene>
<comment type="catalytic activity">
    <reaction evidence="14">
        <text>IMP + diphosphate = hypoxanthine + 5-phospho-alpha-D-ribose 1-diphosphate</text>
        <dbReference type="Rhea" id="RHEA:17973"/>
        <dbReference type="ChEBI" id="CHEBI:17368"/>
        <dbReference type="ChEBI" id="CHEBI:33019"/>
        <dbReference type="ChEBI" id="CHEBI:58017"/>
        <dbReference type="ChEBI" id="CHEBI:58053"/>
        <dbReference type="EC" id="2.4.2.8"/>
    </reaction>
    <physiologicalReaction direction="right-to-left" evidence="14">
        <dbReference type="Rhea" id="RHEA:17975"/>
    </physiologicalReaction>
</comment>
<evidence type="ECO:0000256" key="14">
    <source>
        <dbReference type="ARBA" id="ARBA00049402"/>
    </source>
</evidence>
<dbReference type="GO" id="GO:0032264">
    <property type="term" value="P:IMP salvage"/>
    <property type="evidence" value="ECO:0007669"/>
    <property type="project" value="UniProtKB-UniPathway"/>
</dbReference>
<comment type="catalytic activity">
    <reaction evidence="13">
        <text>GMP + diphosphate = guanine + 5-phospho-alpha-D-ribose 1-diphosphate</text>
        <dbReference type="Rhea" id="RHEA:25424"/>
        <dbReference type="ChEBI" id="CHEBI:16235"/>
        <dbReference type="ChEBI" id="CHEBI:33019"/>
        <dbReference type="ChEBI" id="CHEBI:58017"/>
        <dbReference type="ChEBI" id="CHEBI:58115"/>
        <dbReference type="EC" id="2.4.2.8"/>
    </reaction>
    <physiologicalReaction direction="right-to-left" evidence="13">
        <dbReference type="Rhea" id="RHEA:25426"/>
    </physiologicalReaction>
</comment>
<dbReference type="InterPro" id="IPR050408">
    <property type="entry name" value="HGPRT"/>
</dbReference>
<keyword evidence="6 15" id="KW-0963">Cytoplasm</keyword>
<dbReference type="Proteomes" id="UP000007939">
    <property type="component" value="Chromosome"/>
</dbReference>
<keyword evidence="18" id="KW-1185">Reference proteome</keyword>
<evidence type="ECO:0000256" key="6">
    <source>
        <dbReference type="ARBA" id="ARBA00022490"/>
    </source>
</evidence>
<evidence type="ECO:0000313" key="18">
    <source>
        <dbReference type="Proteomes" id="UP000007939"/>
    </source>
</evidence>
<dbReference type="STRING" id="760011.Spico_1294"/>
<dbReference type="AlphaFoldDB" id="F4GM27"/>
<dbReference type="SUPFAM" id="SSF53271">
    <property type="entry name" value="PRTase-like"/>
    <property type="match status" value="1"/>
</dbReference>
<evidence type="ECO:0000256" key="13">
    <source>
        <dbReference type="ARBA" id="ARBA00048811"/>
    </source>
</evidence>
<protein>
    <recommendedName>
        <fullName evidence="5 15">Hypoxanthine phosphoribosyltransferase</fullName>
        <ecNumber evidence="5 15">2.4.2.8</ecNumber>
    </recommendedName>
</protein>
<evidence type="ECO:0000256" key="11">
    <source>
        <dbReference type="ARBA" id="ARBA00022741"/>
    </source>
</evidence>
<dbReference type="eggNOG" id="COG0634">
    <property type="taxonomic scope" value="Bacteria"/>
</dbReference>
<evidence type="ECO:0000313" key="17">
    <source>
        <dbReference type="EMBL" id="AEC02502.1"/>
    </source>
</evidence>
<organism evidence="17 18">
    <name type="scientific">Parasphaerochaeta coccoides (strain ATCC BAA-1237 / DSM 17374 / SPN1)</name>
    <name type="common">Sphaerochaeta coccoides</name>
    <dbReference type="NCBI Taxonomy" id="760011"/>
    <lineage>
        <taxon>Bacteria</taxon>
        <taxon>Pseudomonadati</taxon>
        <taxon>Spirochaetota</taxon>
        <taxon>Spirochaetia</taxon>
        <taxon>Spirochaetales</taxon>
        <taxon>Sphaerochaetaceae</taxon>
        <taxon>Parasphaerochaeta</taxon>
    </lineage>
</organism>
<evidence type="ECO:0000256" key="8">
    <source>
        <dbReference type="ARBA" id="ARBA00022679"/>
    </source>
</evidence>
<dbReference type="InterPro" id="IPR005904">
    <property type="entry name" value="Hxn_phspho_trans"/>
</dbReference>
<evidence type="ECO:0000256" key="15">
    <source>
        <dbReference type="RuleBase" id="RU364099"/>
    </source>
</evidence>
<keyword evidence="12 15" id="KW-0460">Magnesium</keyword>
<comment type="cofactor">
    <cofactor evidence="1 15">
        <name>Mg(2+)</name>
        <dbReference type="ChEBI" id="CHEBI:18420"/>
    </cofactor>
</comment>
<dbReference type="Gene3D" id="3.40.50.2020">
    <property type="match status" value="1"/>
</dbReference>
<dbReference type="GO" id="GO:0006166">
    <property type="term" value="P:purine ribonucleoside salvage"/>
    <property type="evidence" value="ECO:0007669"/>
    <property type="project" value="UniProtKB-KW"/>
</dbReference>
<dbReference type="EMBL" id="CP002659">
    <property type="protein sequence ID" value="AEC02502.1"/>
    <property type="molecule type" value="Genomic_DNA"/>
</dbReference>
<dbReference type="GO" id="GO:0000166">
    <property type="term" value="F:nucleotide binding"/>
    <property type="evidence" value="ECO:0007669"/>
    <property type="project" value="UniProtKB-KW"/>
</dbReference>
<evidence type="ECO:0000259" key="16">
    <source>
        <dbReference type="Pfam" id="PF00156"/>
    </source>
</evidence>
<dbReference type="GO" id="GO:0052657">
    <property type="term" value="F:guanine phosphoribosyltransferase activity"/>
    <property type="evidence" value="ECO:0007669"/>
    <property type="project" value="UniProtKB-ARBA"/>
</dbReference>
<dbReference type="GO" id="GO:0000287">
    <property type="term" value="F:magnesium ion binding"/>
    <property type="evidence" value="ECO:0007669"/>
    <property type="project" value="TreeGrafter"/>
</dbReference>
<evidence type="ECO:0000256" key="2">
    <source>
        <dbReference type="ARBA" id="ARBA00004496"/>
    </source>
</evidence>
<evidence type="ECO:0000256" key="12">
    <source>
        <dbReference type="ARBA" id="ARBA00022842"/>
    </source>
</evidence>
<comment type="pathway">
    <text evidence="3 15">Purine metabolism; IMP biosynthesis via salvage pathway; IMP from hypoxanthine: step 1/1.</text>
</comment>
<evidence type="ECO:0000256" key="3">
    <source>
        <dbReference type="ARBA" id="ARBA00004669"/>
    </source>
</evidence>
<dbReference type="PANTHER" id="PTHR43340:SF1">
    <property type="entry name" value="HYPOXANTHINE PHOSPHORIBOSYLTRANSFERASE"/>
    <property type="match status" value="1"/>
</dbReference>
<keyword evidence="9 15" id="KW-0479">Metal-binding</keyword>
<evidence type="ECO:0000256" key="1">
    <source>
        <dbReference type="ARBA" id="ARBA00001946"/>
    </source>
</evidence>
<sequence length="226" mass="25426">MYNHPSPTFLDRGVLTCYSLPVRSGTFLIPVPAPWRNMRSSLAIPPLTPDLIQVLIDADSIRRRVDDLARQISRDYADSPQPVILVGVLKGSFIFLADICRRLDIPHVVDFIALSSYGLAGSEQSGNVRMLMDTRENMEGRDVLIVEDILDSGHTLDYLIRNFTARKPRSVKTAVLLDKPDRHVIPVKVDYLGFGIPDVWVVGYGLDYAEKYRTLPYIAEMRPVTA</sequence>
<dbReference type="GO" id="GO:0006178">
    <property type="term" value="P:guanine salvage"/>
    <property type="evidence" value="ECO:0007669"/>
    <property type="project" value="TreeGrafter"/>
</dbReference>